<dbReference type="EMBL" id="JN885998">
    <property type="protein sequence ID" value="AEX62786.1"/>
    <property type="molecule type" value="Genomic_DNA"/>
</dbReference>
<organism evidence="2">
    <name type="scientific">Moumouvirus sp. 'Monve'</name>
    <dbReference type="NCBI Taxonomy" id="1128131"/>
    <lineage>
        <taxon>Viruses</taxon>
        <taxon>Varidnaviria</taxon>
        <taxon>Bamfordvirae</taxon>
        <taxon>Nucleocytoviricota</taxon>
        <taxon>Megaviricetes</taxon>
        <taxon>Imitervirales</taxon>
        <taxon>Mimiviridae</taxon>
        <taxon>Megamimivirinae</taxon>
        <taxon>Moumouvirus</taxon>
    </lineage>
</organism>
<evidence type="ECO:0000313" key="2">
    <source>
        <dbReference type="EMBL" id="AEX62786.1"/>
    </source>
</evidence>
<protein>
    <submittedName>
        <fullName evidence="2">Uncharacterized protein</fullName>
    </submittedName>
</protein>
<proteinExistence type="predicted"/>
<sequence length="532" mass="62380">MENFRATNVLPFIFSSETNSLLNMFMSNENSSRRNKSETQQKSNYIRCLEDHLKYQNNMYTYTYRGYTFSIYCPFRFNWIAEVKIPFNHVDYRVNAHELNHVYKVYNGIHRNYGSDSLIITTDSAQDYCLLRESFHNTNESKTIYRDFEFVKNQAMYLIDQMCERQNLYLAGRRRTQYTRNAQFSTPKNVTNQETLSIIDLISRLQGSENNYLDTFNKITNLKPGQSVCFDVKIDNGDLFSTSEEKFDQNKFWSSLVKNKEGKETMSCCEEDCAFCNDPYVFKFEKEKTREQNDLSDTNTDYLYNYFVNEDKLKEKYKNKKVENDLLDINSIFDYFLNTDNLNKKSTDKEPENNNKYMNMLTNYIMDSLNLPKPETEERSNTQHYINVIDDLLNKINQPNSTINVDSKNTQIDITSDSNKKDTTVVTKDGVTISDYDEQDDEDYNQYEFIPDTCSPTNCSVYNSESRTDNEEEQAMLSNSSEDNTDVSTDSDMPSLENVEYSQDYSDNSSCIDDGPWTRTDQEFNDANISSQ</sequence>
<reference evidence="2" key="1">
    <citation type="submission" date="2011-10" db="EMBL/GenBank/DDBJ databases">
        <title>Provirophages and transpovirons: unique mobilome of giant viruses.</title>
        <authorList>
            <person name="Desnues C."/>
            <person name="LaScola B."/>
            <person name="Yutin N."/>
            <person name="Fournous G."/>
            <person name="Koonin E."/>
            <person name="Raoult D."/>
        </authorList>
    </citation>
    <scope>NUCLEOTIDE SEQUENCE</scope>
    <source>
        <strain evidence="2">Mv13-mv</strain>
    </source>
</reference>
<feature type="compositionally biased region" description="Polar residues" evidence="1">
    <location>
        <begin position="500"/>
        <end position="511"/>
    </location>
</feature>
<evidence type="ECO:0000256" key="1">
    <source>
        <dbReference type="SAM" id="MobiDB-lite"/>
    </source>
</evidence>
<gene>
    <name evidence="2" type="ORF">mv_L581</name>
</gene>
<feature type="compositionally biased region" description="Polar residues" evidence="1">
    <location>
        <begin position="476"/>
        <end position="492"/>
    </location>
</feature>
<feature type="region of interest" description="Disordered" evidence="1">
    <location>
        <begin position="461"/>
        <end position="532"/>
    </location>
</feature>
<name>H2EEG3_9VIRU</name>
<accession>H2EEG3</accession>